<dbReference type="EMBL" id="CM051394">
    <property type="protein sequence ID" value="KAJ4727182.1"/>
    <property type="molecule type" value="Genomic_DNA"/>
</dbReference>
<evidence type="ECO:0000313" key="2">
    <source>
        <dbReference type="Proteomes" id="UP001164539"/>
    </source>
</evidence>
<keyword evidence="2" id="KW-1185">Reference proteome</keyword>
<dbReference type="Proteomes" id="UP001164539">
    <property type="component" value="Chromosome 1"/>
</dbReference>
<name>A0ACC1YUQ3_MELAZ</name>
<accession>A0ACC1YUQ3</accession>
<reference evidence="1 2" key="1">
    <citation type="journal article" date="2023" name="Science">
        <title>Complex scaffold remodeling in plant triterpene biosynthesis.</title>
        <authorList>
            <person name="De La Pena R."/>
            <person name="Hodgson H."/>
            <person name="Liu J.C."/>
            <person name="Stephenson M.J."/>
            <person name="Martin A.C."/>
            <person name="Owen C."/>
            <person name="Harkess A."/>
            <person name="Leebens-Mack J."/>
            <person name="Jimenez L.E."/>
            <person name="Osbourn A."/>
            <person name="Sattely E.S."/>
        </authorList>
    </citation>
    <scope>NUCLEOTIDE SEQUENCE [LARGE SCALE GENOMIC DNA]</scope>
    <source>
        <strain evidence="2">cv. JPN11</strain>
        <tissue evidence="1">Leaf</tissue>
    </source>
</reference>
<evidence type="ECO:0000313" key="1">
    <source>
        <dbReference type="EMBL" id="KAJ4727182.1"/>
    </source>
</evidence>
<gene>
    <name evidence="1" type="ORF">OWV82_000323</name>
</gene>
<protein>
    <submittedName>
        <fullName evidence="1">HAT transposon superfamily</fullName>
    </submittedName>
</protein>
<proteinExistence type="predicted"/>
<organism evidence="1 2">
    <name type="scientific">Melia azedarach</name>
    <name type="common">Chinaberry tree</name>
    <dbReference type="NCBI Taxonomy" id="155640"/>
    <lineage>
        <taxon>Eukaryota</taxon>
        <taxon>Viridiplantae</taxon>
        <taxon>Streptophyta</taxon>
        <taxon>Embryophyta</taxon>
        <taxon>Tracheophyta</taxon>
        <taxon>Spermatophyta</taxon>
        <taxon>Magnoliopsida</taxon>
        <taxon>eudicotyledons</taxon>
        <taxon>Gunneridae</taxon>
        <taxon>Pentapetalae</taxon>
        <taxon>rosids</taxon>
        <taxon>malvids</taxon>
        <taxon>Sapindales</taxon>
        <taxon>Meliaceae</taxon>
        <taxon>Melia</taxon>
    </lineage>
</organism>
<sequence length="637" mass="73036">MVREKDRFWGYVEDLNGRFLCKFCDKSFSGGITRIKSHLSGVRGRDIEICLKVPRDVQIAALQAISTLGKKVGGLRSFNTDRETEIISTSSPNKKAKSSRQPTVPRESQKDKNIVDKLLAKFILTNNFPLDVSKTPFLVDLLRSISEIGHTYQLPSYSGLNSELILDVHKEIQEYTRNVKKFFTTTGCTLIMSKVILDDSEDRMVNCLTDFTGDDFFLKAMEMILRKYPWIYLSRCVNGELGILLILIYLGVPWIHKTTQLAKLIFKYLYEHDINLLPRKEHTRNREYNRGGLTKIAIEVFMLNSILDLKKELQALQLPIASASFEGEGTSSENEVAEVVHIAIHSTEFWSRGKKVVQVLQPLFQVLELVDDNGSSSGYLYEAMKRVEEAFKQHLDDNDKISGVFKGWRSRVLQPIHSIAALLNPAYMCSQKFSEDSEIQKGLEILLSLVPIAEQEALLKQVQLYREKVSDLFTATAMNMLNTFNPRKWWECCGDPYPILQKYAIQILSQTCTTSLLDHCNFTQNVSVDGISRDIIIMEKFSALKLQKLELIDLDKISGIPEYAPEFILEFLEELDWSDNIDYRDLLVDDQVPTPSQSNNPDVLFDIRNQTDWMFTLEEMNNRDDCSDIINHYLNLP</sequence>
<comment type="caution">
    <text evidence="1">The sequence shown here is derived from an EMBL/GenBank/DDBJ whole genome shotgun (WGS) entry which is preliminary data.</text>
</comment>